<evidence type="ECO:0000256" key="2">
    <source>
        <dbReference type="ARBA" id="ARBA00022490"/>
    </source>
</evidence>
<dbReference type="OrthoDB" id="5860513at2759"/>
<dbReference type="GO" id="GO:0005874">
    <property type="term" value="C:microtubule"/>
    <property type="evidence" value="ECO:0007669"/>
    <property type="project" value="UniProtKB-KW"/>
</dbReference>
<evidence type="ECO:0000313" key="9">
    <source>
        <dbReference type="Proteomes" id="UP000000707"/>
    </source>
</evidence>
<dbReference type="KEGG" id="cten:18248960"/>
<reference evidence="8 9" key="1">
    <citation type="journal article" date="2011" name="Proc. Natl. Acad. Sci. U.S.A.">
        <title>Comparative genomics of xylose-fermenting fungi for enhanced biofuel production.</title>
        <authorList>
            <person name="Wohlbach D.J."/>
            <person name="Kuo A."/>
            <person name="Sato T.K."/>
            <person name="Potts K.M."/>
            <person name="Salamov A.A."/>
            <person name="LaButti K.M."/>
            <person name="Sun H."/>
            <person name="Clum A."/>
            <person name="Pangilinan J.L."/>
            <person name="Lindquist E.A."/>
            <person name="Lucas S."/>
            <person name="Lapidus A."/>
            <person name="Jin M."/>
            <person name="Gunawan C."/>
            <person name="Balan V."/>
            <person name="Dale B.E."/>
            <person name="Jeffries T.W."/>
            <person name="Zinkel R."/>
            <person name="Barry K.W."/>
            <person name="Grigoriev I.V."/>
            <person name="Gasch A.P."/>
        </authorList>
    </citation>
    <scope>NUCLEOTIDE SEQUENCE [LARGE SCALE GENOMIC DNA]</scope>
    <source>
        <strain evidence="8">ATCC 10573</strain>
        <strain evidence="9">ATCC 10573 / BCRC 21748 / CBS 615 / JCM 9827 / NBRC 10315 / NRRL Y-1498 / VKM Y-70</strain>
    </source>
</reference>
<dbReference type="GO" id="GO:0000930">
    <property type="term" value="C:gamma-tubulin complex"/>
    <property type="evidence" value="ECO:0007669"/>
    <property type="project" value="UniProtKB-ARBA"/>
</dbReference>
<proteinExistence type="inferred from homology"/>
<dbReference type="HOGENOM" id="CLU_333507_0_0_1"/>
<dbReference type="eggNOG" id="KOG2000">
    <property type="taxonomic scope" value="Eukaryota"/>
</dbReference>
<dbReference type="InterPro" id="IPR040457">
    <property type="entry name" value="GCP_C"/>
</dbReference>
<dbReference type="Pfam" id="PF17681">
    <property type="entry name" value="GCP_N_terminal"/>
    <property type="match status" value="1"/>
</dbReference>
<dbReference type="GO" id="GO:0005816">
    <property type="term" value="C:spindle pole body"/>
    <property type="evidence" value="ECO:0007669"/>
    <property type="project" value="UniProtKB-ARBA"/>
</dbReference>
<dbReference type="GO" id="GO:0051225">
    <property type="term" value="P:spindle assembly"/>
    <property type="evidence" value="ECO:0007669"/>
    <property type="project" value="TreeGrafter"/>
</dbReference>
<keyword evidence="9" id="KW-1185">Reference proteome</keyword>
<evidence type="ECO:0000259" key="6">
    <source>
        <dbReference type="Pfam" id="PF04130"/>
    </source>
</evidence>
<dbReference type="AlphaFoldDB" id="G3B612"/>
<dbReference type="GO" id="GO:0031122">
    <property type="term" value="P:cytoplasmic microtubule organization"/>
    <property type="evidence" value="ECO:0007669"/>
    <property type="project" value="TreeGrafter"/>
</dbReference>
<dbReference type="PANTHER" id="PTHR19302:SF33">
    <property type="entry name" value="GAMMA-TUBULIN COMPLEX COMPONENT 5"/>
    <property type="match status" value="1"/>
</dbReference>
<dbReference type="GeneID" id="18248960"/>
<dbReference type="InterPro" id="IPR042241">
    <property type="entry name" value="GCP_C_sf"/>
</dbReference>
<dbReference type="GO" id="GO:0043015">
    <property type="term" value="F:gamma-tubulin binding"/>
    <property type="evidence" value="ECO:0007669"/>
    <property type="project" value="InterPro"/>
</dbReference>
<gene>
    <name evidence="8" type="ORF">CANTEDRAFT_123515</name>
</gene>
<dbReference type="Gene3D" id="1.20.120.1900">
    <property type="entry name" value="Gamma-tubulin complex, C-terminal domain"/>
    <property type="match status" value="1"/>
</dbReference>
<dbReference type="GO" id="GO:0051011">
    <property type="term" value="F:microtubule minus-end binding"/>
    <property type="evidence" value="ECO:0007669"/>
    <property type="project" value="TreeGrafter"/>
</dbReference>
<evidence type="ECO:0000256" key="5">
    <source>
        <dbReference type="RuleBase" id="RU363050"/>
    </source>
</evidence>
<keyword evidence="3 5" id="KW-0493">Microtubule</keyword>
<keyword evidence="4 5" id="KW-0206">Cytoskeleton</keyword>
<dbReference type="GO" id="GO:0051321">
    <property type="term" value="P:meiotic cell cycle"/>
    <property type="evidence" value="ECO:0007669"/>
    <property type="project" value="TreeGrafter"/>
</dbReference>
<feature type="domain" description="Gamma tubulin complex component C-terminal" evidence="6">
    <location>
        <begin position="459"/>
        <end position="822"/>
    </location>
</feature>
<dbReference type="InterPro" id="IPR007259">
    <property type="entry name" value="GCP"/>
</dbReference>
<protein>
    <recommendedName>
        <fullName evidence="5">Spindle pole body component</fullName>
    </recommendedName>
</protein>
<keyword evidence="2 5" id="KW-0963">Cytoplasm</keyword>
<comment type="similarity">
    <text evidence="1 5">Belongs to the TUBGCP family.</text>
</comment>
<dbReference type="GO" id="GO:0000922">
    <property type="term" value="C:spindle pole"/>
    <property type="evidence" value="ECO:0007669"/>
    <property type="project" value="InterPro"/>
</dbReference>
<dbReference type="STRING" id="590646.G3B612"/>
<dbReference type="Proteomes" id="UP000000707">
    <property type="component" value="Unassembled WGS sequence"/>
</dbReference>
<dbReference type="GO" id="GO:0000278">
    <property type="term" value="P:mitotic cell cycle"/>
    <property type="evidence" value="ECO:0007669"/>
    <property type="project" value="TreeGrafter"/>
</dbReference>
<dbReference type="GO" id="GO:0007020">
    <property type="term" value="P:microtubule nucleation"/>
    <property type="evidence" value="ECO:0007669"/>
    <property type="project" value="InterPro"/>
</dbReference>
<evidence type="ECO:0000259" key="7">
    <source>
        <dbReference type="Pfam" id="PF17681"/>
    </source>
</evidence>
<evidence type="ECO:0000256" key="1">
    <source>
        <dbReference type="ARBA" id="ARBA00010337"/>
    </source>
</evidence>
<dbReference type="EMBL" id="GL996524">
    <property type="protein sequence ID" value="EGV63712.1"/>
    <property type="molecule type" value="Genomic_DNA"/>
</dbReference>
<evidence type="ECO:0000313" key="8">
    <source>
        <dbReference type="EMBL" id="EGV63712.1"/>
    </source>
</evidence>
<name>G3B612_CANTC</name>
<feature type="domain" description="Gamma tubulin complex component protein N-terminal" evidence="7">
    <location>
        <begin position="171"/>
        <end position="452"/>
    </location>
</feature>
<dbReference type="EMBL" id="GL996524">
    <property type="protein sequence ID" value="EGV63711.1"/>
    <property type="molecule type" value="Genomic_DNA"/>
</dbReference>
<accession>G3B612</accession>
<evidence type="ECO:0000256" key="3">
    <source>
        <dbReference type="ARBA" id="ARBA00022701"/>
    </source>
</evidence>
<comment type="subcellular location">
    <subcellularLocation>
        <location evidence="5">Cytoplasm</location>
        <location evidence="5">Cytoskeleton</location>
        <location evidence="5">Microtubule organizing center</location>
    </subcellularLocation>
</comment>
<organism evidence="9">
    <name type="scientific">Candida tenuis (strain ATCC 10573 / BCRC 21748 / CBS 615 / JCM 9827 / NBRC 10315 / NRRL Y-1498 / VKM Y-70)</name>
    <name type="common">Yeast</name>
    <name type="synonym">Yamadazyma tenuis</name>
    <dbReference type="NCBI Taxonomy" id="590646"/>
    <lineage>
        <taxon>Eukaryota</taxon>
        <taxon>Fungi</taxon>
        <taxon>Dikarya</taxon>
        <taxon>Ascomycota</taxon>
        <taxon>Saccharomycotina</taxon>
        <taxon>Pichiomycetes</taxon>
        <taxon>Debaryomycetaceae</taxon>
        <taxon>Yamadazyma</taxon>
    </lineage>
</organism>
<dbReference type="Pfam" id="PF04130">
    <property type="entry name" value="GCP_C_terminal"/>
    <property type="match status" value="1"/>
</dbReference>
<dbReference type="InterPro" id="IPR041470">
    <property type="entry name" value="GCP_N"/>
</dbReference>
<sequence length="833" mass="96899">MELDSKQVVRLYTTRLVNSLVPSEFGHEYTHSVTNELLNHFLKGKNNKTSTHDFNLILNEYKKIFISHSKNNEWVKFNSVISMLTQLKTVDQVKSYLVFFGTLKGINFASTDTPAGLRSSPRMSSSSSNFNVNPRSMQMRLESSPYKKSGALVMEEIIRPYYETLDESLIIQYLSYTLMGIDSKILAFIEDGDHIKVQIPQDINNSYSLLLGKIIEPALIYIKLKKVLSQAFGSGLTPIKTSFLSLIEMELNNYSMFINGLFKENHGSLIKIFNKLSPTILRLRIFYSLTNKLNLSGFEFLQSTYELTKFGDTTIKSLSDEIFSFISTEYYEILENWIIRGELMDTNNEFFIEFDSEADNIQDIIVFQPRKVPNFFVIINKNIGFKIFQIGKILIFLSKYCKELKWVNDYTLKYSKFVYDDNSGLKSMKINTINSLINQQYDELVNYMTYILHGKYEMLSHINNFKKFLLMSSGDFMDSLILKGYDLFNEPSNQLTSTQLSKILVESVNFSSIKNYNMDFKNRLDARILSLSHGNIGWQVFTIEYKIEDLPINSLLNYKDSSIEYLKMFNFLWKLKQFSYMLNMSFIESSNLKRNDLKEFFKKYNQIRKIPSGQVKSLKDLKIKFIVRAFKVISVIRFKISNFVNVTLDYLFNEIEKNYVKFTKAFYNKNSLNSTMSINPRFKALIPNADSASLPGTHLIQSNLDQLNFEDIINLNSSYTKQFNFKILDTKIAGKSGEAYIDQIYAVLETVYKFINSNQEFFFLLVEYVTLLNIDQNYNMTEIDSDLEFSEGNLKNIIDKIYLDIYQEFKSGVEALVKDLRSDLDLKELAKLF</sequence>
<evidence type="ECO:0000256" key="4">
    <source>
        <dbReference type="ARBA" id="ARBA00023212"/>
    </source>
</evidence>
<dbReference type="PANTHER" id="PTHR19302">
    <property type="entry name" value="GAMMA TUBULIN COMPLEX PROTEIN"/>
    <property type="match status" value="1"/>
</dbReference>